<gene>
    <name evidence="1" type="ORF">SAMN05443551_0285</name>
</gene>
<evidence type="ECO:0000313" key="1">
    <source>
        <dbReference type="EMBL" id="SHG68692.1"/>
    </source>
</evidence>
<dbReference type="Proteomes" id="UP000184221">
    <property type="component" value="Unassembled WGS sequence"/>
</dbReference>
<evidence type="ECO:0000313" key="2">
    <source>
        <dbReference type="Proteomes" id="UP000184221"/>
    </source>
</evidence>
<dbReference type="AlphaFoldDB" id="A0A1M5LUA0"/>
<dbReference type="EMBL" id="FQXC01000001">
    <property type="protein sequence ID" value="SHG68692.1"/>
    <property type="molecule type" value="Genomic_DNA"/>
</dbReference>
<reference evidence="1 2" key="1">
    <citation type="submission" date="2016-11" db="EMBL/GenBank/DDBJ databases">
        <authorList>
            <person name="Jaros S."/>
            <person name="Januszkiewicz K."/>
            <person name="Wedrychowicz H."/>
        </authorList>
    </citation>
    <scope>NUCLEOTIDE SEQUENCE [LARGE SCALE GENOMIC DNA]</scope>
    <source>
        <strain evidence="1 2">DSM 29431</strain>
    </source>
</reference>
<protein>
    <submittedName>
        <fullName evidence="1">Uncharacterized protein</fullName>
    </submittedName>
</protein>
<proteinExistence type="predicted"/>
<sequence length="199" mass="22790">MNTSVIPLTTIWRDWEWAVRLGWPISCSESHSFFSSSLSFFVFGLRNAFEQTLEVQNCVLCALDAIAHHRCGIDSSLAPTVFDRNGRKVVGRILELVYYLSQSDVQFDRPFVPLGRSCRTTHKSEGRYQMFSGSRQLKPKALNGIRVENCDSVCDFLASLFGVKFCPRISARRILEIVTFDPAIWRRHIQQIADHSWSL</sequence>
<organism evidence="1 2">
    <name type="scientific">Marivita hallyeonensis</name>
    <dbReference type="NCBI Taxonomy" id="996342"/>
    <lineage>
        <taxon>Bacteria</taxon>
        <taxon>Pseudomonadati</taxon>
        <taxon>Pseudomonadota</taxon>
        <taxon>Alphaproteobacteria</taxon>
        <taxon>Rhodobacterales</taxon>
        <taxon>Roseobacteraceae</taxon>
        <taxon>Marivita</taxon>
    </lineage>
</organism>
<accession>A0A1M5LUA0</accession>
<name>A0A1M5LUA0_9RHOB</name>
<keyword evidence="2" id="KW-1185">Reference proteome</keyword>